<organism evidence="1 2">
    <name type="scientific">Halohasta litchfieldiae</name>
    <dbReference type="NCBI Taxonomy" id="1073996"/>
    <lineage>
        <taxon>Archaea</taxon>
        <taxon>Methanobacteriati</taxon>
        <taxon>Methanobacteriota</taxon>
        <taxon>Stenosarchaea group</taxon>
        <taxon>Halobacteria</taxon>
        <taxon>Halobacteriales</taxon>
        <taxon>Haloferacaceae</taxon>
        <taxon>Halohasta</taxon>
    </lineage>
</organism>
<gene>
    <name evidence="1" type="ORF">SAMN05444271_10523</name>
</gene>
<name>A0A1H6SG82_9EURY</name>
<dbReference type="PROSITE" id="PS51257">
    <property type="entry name" value="PROKAR_LIPOPROTEIN"/>
    <property type="match status" value="1"/>
</dbReference>
<dbReference type="KEGG" id="hae:halTADL_3264"/>
<dbReference type="Proteomes" id="UP000198888">
    <property type="component" value="Unassembled WGS sequence"/>
</dbReference>
<keyword evidence="2" id="KW-1185">Reference proteome</keyword>
<dbReference type="STRING" id="1073996.SAMN05444271_10523"/>
<proteinExistence type="predicted"/>
<dbReference type="PROSITE" id="PS51318">
    <property type="entry name" value="TAT"/>
    <property type="match status" value="1"/>
</dbReference>
<evidence type="ECO:0000313" key="2">
    <source>
        <dbReference type="Proteomes" id="UP000198888"/>
    </source>
</evidence>
<evidence type="ECO:0000313" key="1">
    <source>
        <dbReference type="EMBL" id="SEI65886.1"/>
    </source>
</evidence>
<sequence>MVRHPISRRSLLATTAAGVAGLAGCTSAGEGDCRTAFDGIATVDISSMEIYDIEAAAGQRLYLNFRRLDGPRASLSVFGPNEESLLRLQNVDRLERVFEVSEPGTYSVVTRNESTDGSGRWETTVTVYRGWCGDVF</sequence>
<reference evidence="1 2" key="1">
    <citation type="submission" date="2016-10" db="EMBL/GenBank/DDBJ databases">
        <authorList>
            <person name="de Groot N.N."/>
        </authorList>
    </citation>
    <scope>NUCLEOTIDE SEQUENCE [LARGE SCALE GENOMIC DNA]</scope>
    <source>
        <strain evidence="1 2">DSM 22187</strain>
    </source>
</reference>
<accession>A0A2H4Q6H2</accession>
<protein>
    <submittedName>
        <fullName evidence="1">Uncharacterized protein</fullName>
    </submittedName>
</protein>
<dbReference type="GeneID" id="35004030"/>
<dbReference type="InterPro" id="IPR006311">
    <property type="entry name" value="TAT_signal"/>
</dbReference>
<accession>A0A1H6SG82</accession>
<dbReference type="EMBL" id="FNYR01000005">
    <property type="protein sequence ID" value="SEI65886.1"/>
    <property type="molecule type" value="Genomic_DNA"/>
</dbReference>
<dbReference type="AlphaFoldDB" id="A0A1H6SG82"/>
<dbReference type="RefSeq" id="WP_089671323.1">
    <property type="nucleotide sequence ID" value="NZ_CP024845.1"/>
</dbReference>